<dbReference type="InterPro" id="IPR050190">
    <property type="entry name" value="UPF0213_domain"/>
</dbReference>
<dbReference type="SUPFAM" id="SSF82771">
    <property type="entry name" value="GIY-YIG endonuclease"/>
    <property type="match status" value="1"/>
</dbReference>
<dbReference type="InterPro" id="IPR035901">
    <property type="entry name" value="GIY-YIG_endonuc_sf"/>
</dbReference>
<comment type="similarity">
    <text evidence="1">Belongs to the UPF0213 family.</text>
</comment>
<dbReference type="Proteomes" id="UP000176901">
    <property type="component" value="Unassembled WGS sequence"/>
</dbReference>
<name>A0A1G2R3N5_9BACT</name>
<evidence type="ECO:0000313" key="4">
    <source>
        <dbReference type="Proteomes" id="UP000176901"/>
    </source>
</evidence>
<organism evidence="3 4">
    <name type="scientific">Candidatus Wildermuthbacteria bacterium RIFCSPHIGHO2_02_FULL_47_12</name>
    <dbReference type="NCBI Taxonomy" id="1802451"/>
    <lineage>
        <taxon>Bacteria</taxon>
        <taxon>Candidatus Wildermuthiibacteriota</taxon>
    </lineage>
</organism>
<dbReference type="Pfam" id="PF01541">
    <property type="entry name" value="GIY-YIG"/>
    <property type="match status" value="1"/>
</dbReference>
<feature type="domain" description="GIY-YIG" evidence="2">
    <location>
        <begin position="9"/>
        <end position="86"/>
    </location>
</feature>
<dbReference type="Gene3D" id="3.40.1440.10">
    <property type="entry name" value="GIY-YIG endonuclease"/>
    <property type="match status" value="1"/>
</dbReference>
<dbReference type="PANTHER" id="PTHR34477:SF1">
    <property type="entry name" value="UPF0213 PROTEIN YHBQ"/>
    <property type="match status" value="1"/>
</dbReference>
<proteinExistence type="inferred from homology"/>
<reference evidence="3 4" key="1">
    <citation type="journal article" date="2016" name="Nat. Commun.">
        <title>Thousands of microbial genomes shed light on interconnected biogeochemical processes in an aquifer system.</title>
        <authorList>
            <person name="Anantharaman K."/>
            <person name="Brown C.T."/>
            <person name="Hug L.A."/>
            <person name="Sharon I."/>
            <person name="Castelle C.J."/>
            <person name="Probst A.J."/>
            <person name="Thomas B.C."/>
            <person name="Singh A."/>
            <person name="Wilkins M.J."/>
            <person name="Karaoz U."/>
            <person name="Brodie E.L."/>
            <person name="Williams K.H."/>
            <person name="Hubbard S.S."/>
            <person name="Banfield J.F."/>
        </authorList>
    </citation>
    <scope>NUCLEOTIDE SEQUENCE [LARGE SCALE GENOMIC DNA]</scope>
</reference>
<evidence type="ECO:0000313" key="3">
    <source>
        <dbReference type="EMBL" id="OHA67494.1"/>
    </source>
</evidence>
<sequence>MPRTITSIVFFYVYVLLSLKDGKHYVGYTADLRKRVEEHKKGLVFSTKARRPLSLIYFEGCRSEEDAKQREIYLKTTRGRRWLGKRLRNFNKKLM</sequence>
<accession>A0A1G2R3N5</accession>
<evidence type="ECO:0000256" key="1">
    <source>
        <dbReference type="ARBA" id="ARBA00007435"/>
    </source>
</evidence>
<dbReference type="SMART" id="SM00465">
    <property type="entry name" value="GIYc"/>
    <property type="match status" value="1"/>
</dbReference>
<dbReference type="InterPro" id="IPR000305">
    <property type="entry name" value="GIY-YIG_endonuc"/>
</dbReference>
<dbReference type="PANTHER" id="PTHR34477">
    <property type="entry name" value="UPF0213 PROTEIN YHBQ"/>
    <property type="match status" value="1"/>
</dbReference>
<dbReference type="CDD" id="cd10449">
    <property type="entry name" value="GIY-YIG_SLX1_like"/>
    <property type="match status" value="1"/>
</dbReference>
<protein>
    <submittedName>
        <fullName evidence="3">Excinuclease ABC subunit C</fullName>
    </submittedName>
</protein>
<gene>
    <name evidence="3" type="ORF">A3C82_01220</name>
</gene>
<dbReference type="PROSITE" id="PS50164">
    <property type="entry name" value="GIY_YIG"/>
    <property type="match status" value="1"/>
</dbReference>
<comment type="caution">
    <text evidence="3">The sequence shown here is derived from an EMBL/GenBank/DDBJ whole genome shotgun (WGS) entry which is preliminary data.</text>
</comment>
<dbReference type="AlphaFoldDB" id="A0A1G2R3N5"/>
<evidence type="ECO:0000259" key="2">
    <source>
        <dbReference type="PROSITE" id="PS50164"/>
    </source>
</evidence>
<dbReference type="EMBL" id="MHTW01000011">
    <property type="protein sequence ID" value="OHA67494.1"/>
    <property type="molecule type" value="Genomic_DNA"/>
</dbReference>
<dbReference type="STRING" id="1802451.A3C82_01220"/>